<accession>D4AYY6</accession>
<dbReference type="InterPro" id="IPR038340">
    <property type="entry name" value="MRP-L47_sf"/>
</dbReference>
<keyword evidence="3" id="KW-0689">Ribosomal protein</keyword>
<evidence type="ECO:0000313" key="10">
    <source>
        <dbReference type="Proteomes" id="UP000008866"/>
    </source>
</evidence>
<proteinExistence type="inferred from homology"/>
<dbReference type="Pfam" id="PF06984">
    <property type="entry name" value="MRP-L47"/>
    <property type="match status" value="1"/>
</dbReference>
<dbReference type="KEGG" id="abe:ARB_01405"/>
<dbReference type="PANTHER" id="PTHR21183:SF18">
    <property type="entry name" value="LARGE RIBOSOMAL SUBUNIT PROTEIN UL29M"/>
    <property type="match status" value="1"/>
</dbReference>
<evidence type="ECO:0000256" key="5">
    <source>
        <dbReference type="ARBA" id="ARBA00023274"/>
    </source>
</evidence>
<dbReference type="RefSeq" id="XP_003012446.1">
    <property type="nucleotide sequence ID" value="XM_003012400.1"/>
</dbReference>
<evidence type="ECO:0000313" key="9">
    <source>
        <dbReference type="EMBL" id="EFE31806.1"/>
    </source>
</evidence>
<dbReference type="HOGENOM" id="CLU_106350_0_0_1"/>
<dbReference type="STRING" id="663331.D4AYY6"/>
<protein>
    <recommendedName>
        <fullName evidence="7">Large ribosomal subunit protein uL29m</fullName>
    </recommendedName>
    <alternativeName>
        <fullName evidence="8">54S ribosomal protein L4, mitochondrial</fullName>
    </alternativeName>
</protein>
<evidence type="ECO:0000256" key="1">
    <source>
        <dbReference type="ARBA" id="ARBA00004173"/>
    </source>
</evidence>
<comment type="similarity">
    <text evidence="2">Belongs to the universal ribosomal protein uL29 family.</text>
</comment>
<comment type="subunit">
    <text evidence="6">Component of the mitochondrial large ribosomal subunit. Mature mitochondrial ribosomes consist of a small (37S) and a large (54S) subunit. The 37S subunit contains at least 33 different proteins and 1 molecule of RNA (15S). The 54S subunit contains at least 45 different proteins and 1 molecule of RNA (21S).</text>
</comment>
<evidence type="ECO:0000256" key="7">
    <source>
        <dbReference type="ARBA" id="ARBA00035289"/>
    </source>
</evidence>
<dbReference type="GO" id="GO:0005762">
    <property type="term" value="C:mitochondrial large ribosomal subunit"/>
    <property type="evidence" value="ECO:0007669"/>
    <property type="project" value="TreeGrafter"/>
</dbReference>
<evidence type="ECO:0000256" key="6">
    <source>
        <dbReference type="ARBA" id="ARBA00026009"/>
    </source>
</evidence>
<reference evidence="10" key="1">
    <citation type="journal article" date="2011" name="Genome Biol.">
        <title>Comparative and functional genomics provide insights into the pathogenicity of dermatophytic fungi.</title>
        <authorList>
            <person name="Burmester A."/>
            <person name="Shelest E."/>
            <person name="Gloeckner G."/>
            <person name="Heddergott C."/>
            <person name="Schindler S."/>
            <person name="Staib P."/>
            <person name="Heidel A."/>
            <person name="Felder M."/>
            <person name="Petzold A."/>
            <person name="Szafranski K."/>
            <person name="Feuermann M."/>
            <person name="Pedruzzi I."/>
            <person name="Priebe S."/>
            <person name="Groth M."/>
            <person name="Winkler R."/>
            <person name="Li W."/>
            <person name="Kniemeyer O."/>
            <person name="Schroeckh V."/>
            <person name="Hertweck C."/>
            <person name="Hube B."/>
            <person name="White T.C."/>
            <person name="Platzer M."/>
            <person name="Guthke R."/>
            <person name="Heitman J."/>
            <person name="Woestemeyer J."/>
            <person name="Zipfel P.F."/>
            <person name="Monod M."/>
            <person name="Brakhage A.A."/>
        </authorList>
    </citation>
    <scope>NUCLEOTIDE SEQUENCE [LARGE SCALE GENOMIC DNA]</scope>
    <source>
        <strain evidence="10">ATCC MYA-4681 / CBS 112371</strain>
    </source>
</reference>
<dbReference type="AlphaFoldDB" id="D4AYY6"/>
<dbReference type="Gene3D" id="6.10.330.20">
    <property type="match status" value="1"/>
</dbReference>
<dbReference type="PANTHER" id="PTHR21183">
    <property type="entry name" value="RIBOSOMAL PROTEIN L47, MITOCHONDRIAL-RELATED"/>
    <property type="match status" value="1"/>
</dbReference>
<dbReference type="eggNOG" id="KOG3331">
    <property type="taxonomic scope" value="Eukaryota"/>
</dbReference>
<dbReference type="EMBL" id="ABSU01000019">
    <property type="protein sequence ID" value="EFE31806.1"/>
    <property type="molecule type" value="Genomic_DNA"/>
</dbReference>
<evidence type="ECO:0000256" key="8">
    <source>
        <dbReference type="ARBA" id="ARBA00035399"/>
    </source>
</evidence>
<gene>
    <name evidence="9" type="ORF">ARB_01405</name>
</gene>
<evidence type="ECO:0000256" key="2">
    <source>
        <dbReference type="ARBA" id="ARBA00009254"/>
    </source>
</evidence>
<keyword evidence="5" id="KW-0687">Ribonucleoprotein</keyword>
<evidence type="ECO:0000256" key="4">
    <source>
        <dbReference type="ARBA" id="ARBA00023128"/>
    </source>
</evidence>
<keyword evidence="4" id="KW-0496">Mitochondrion</keyword>
<organism evidence="9 10">
    <name type="scientific">Arthroderma benhamiae (strain ATCC MYA-4681 / CBS 112371)</name>
    <name type="common">Trichophyton mentagrophytes</name>
    <dbReference type="NCBI Taxonomy" id="663331"/>
    <lineage>
        <taxon>Eukaryota</taxon>
        <taxon>Fungi</taxon>
        <taxon>Dikarya</taxon>
        <taxon>Ascomycota</taxon>
        <taxon>Pezizomycotina</taxon>
        <taxon>Eurotiomycetes</taxon>
        <taxon>Eurotiomycetidae</taxon>
        <taxon>Onygenales</taxon>
        <taxon>Arthrodermataceae</taxon>
        <taxon>Trichophyton</taxon>
    </lineage>
</organism>
<name>D4AYY6_ARTBC</name>
<dbReference type="Proteomes" id="UP000008866">
    <property type="component" value="Unassembled WGS sequence"/>
</dbReference>
<dbReference type="GO" id="GO:0003735">
    <property type="term" value="F:structural constituent of ribosome"/>
    <property type="evidence" value="ECO:0007669"/>
    <property type="project" value="InterPro"/>
</dbReference>
<dbReference type="GeneID" id="9520176"/>
<evidence type="ECO:0000256" key="3">
    <source>
        <dbReference type="ARBA" id="ARBA00022980"/>
    </source>
</evidence>
<comment type="caution">
    <text evidence="9">The sequence shown here is derived from an EMBL/GenBank/DDBJ whole genome shotgun (WGS) entry which is preliminary data.</text>
</comment>
<dbReference type="InterPro" id="IPR010729">
    <property type="entry name" value="Ribosomal_uL29_mit"/>
</dbReference>
<sequence length="227" mass="26196">MINHVTHLLFLRKVEFFFSSAFFFPSSNKHQEEVEEVKNLLRPASNSFKMRPKVSIAHLARHGGLSLAELPPPFLAPALYSPIISVSRSSKFSTSASFQDRNKNRGVSAIHRSGLKHRLSVSKFKLPVPENPERHEPRVLNPEHGLWDFFLPNKQAFPTPEQEHAHGRSWTVQELRQKSWDDLHCLWWVCVKERNRIATSNYERDRLKAGYGEYEAGERDKTVSISP</sequence>
<comment type="subcellular location">
    <subcellularLocation>
        <location evidence="1">Mitochondrion</location>
    </subcellularLocation>
</comment>
<dbReference type="GO" id="GO:0032543">
    <property type="term" value="P:mitochondrial translation"/>
    <property type="evidence" value="ECO:0007669"/>
    <property type="project" value="TreeGrafter"/>
</dbReference>
<keyword evidence="10" id="KW-1185">Reference proteome</keyword>